<feature type="transmembrane region" description="Helical" evidence="12">
    <location>
        <begin position="734"/>
        <end position="755"/>
    </location>
</feature>
<feature type="transmembrane region" description="Helical" evidence="12">
    <location>
        <begin position="803"/>
        <end position="822"/>
    </location>
</feature>
<dbReference type="FunFam" id="1.20.1070.10:FF:000008">
    <property type="entry name" value="Olfactory receptor"/>
    <property type="match status" value="1"/>
</dbReference>
<evidence type="ECO:0000256" key="11">
    <source>
        <dbReference type="RuleBase" id="RU000688"/>
    </source>
</evidence>
<dbReference type="FunFam" id="1.20.1070.10:FF:000001">
    <property type="entry name" value="Olfactory receptor"/>
    <property type="match status" value="1"/>
</dbReference>
<accession>V8NE68</accession>
<feature type="transmembrane region" description="Helical" evidence="12">
    <location>
        <begin position="499"/>
        <end position="517"/>
    </location>
</feature>
<comment type="similarity">
    <text evidence="11">Belongs to the G-protein coupled receptor 1 family.</text>
</comment>
<evidence type="ECO:0000256" key="3">
    <source>
        <dbReference type="ARBA" id="ARBA00022606"/>
    </source>
</evidence>
<dbReference type="FunFam" id="1.20.1070.10:FF:000015">
    <property type="entry name" value="Olfactory receptor"/>
    <property type="match status" value="1"/>
</dbReference>
<dbReference type="Proteomes" id="UP000018936">
    <property type="component" value="Unassembled WGS sequence"/>
</dbReference>
<keyword evidence="7 11" id="KW-0297">G-protein coupled receptor</keyword>
<keyword evidence="4 11" id="KW-0812">Transmembrane</keyword>
<feature type="transmembrane region" description="Helical" evidence="12">
    <location>
        <begin position="674"/>
        <end position="694"/>
    </location>
</feature>
<dbReference type="PRINTS" id="PR00237">
    <property type="entry name" value="GPCRRHODOPSN"/>
</dbReference>
<organism evidence="14 15">
    <name type="scientific">Ophiophagus hannah</name>
    <name type="common">King cobra</name>
    <name type="synonym">Naja hannah</name>
    <dbReference type="NCBI Taxonomy" id="8665"/>
    <lineage>
        <taxon>Eukaryota</taxon>
        <taxon>Metazoa</taxon>
        <taxon>Chordata</taxon>
        <taxon>Craniata</taxon>
        <taxon>Vertebrata</taxon>
        <taxon>Euteleostomi</taxon>
        <taxon>Lepidosauria</taxon>
        <taxon>Squamata</taxon>
        <taxon>Bifurcata</taxon>
        <taxon>Unidentata</taxon>
        <taxon>Episquamata</taxon>
        <taxon>Toxicofera</taxon>
        <taxon>Serpentes</taxon>
        <taxon>Colubroidea</taxon>
        <taxon>Elapidae</taxon>
        <taxon>Elapinae</taxon>
        <taxon>Ophiophagus</taxon>
    </lineage>
</organism>
<comment type="caution">
    <text evidence="14">The sequence shown here is derived from an EMBL/GenBank/DDBJ whole genome shotgun (WGS) entry which is preliminary data.</text>
</comment>
<dbReference type="GO" id="GO:0004984">
    <property type="term" value="F:olfactory receptor activity"/>
    <property type="evidence" value="ECO:0007669"/>
    <property type="project" value="InterPro"/>
</dbReference>
<dbReference type="InterPro" id="IPR000276">
    <property type="entry name" value="GPCR_Rhodpsn"/>
</dbReference>
<keyword evidence="8 12" id="KW-0472">Membrane</keyword>
<reference evidence="14 15" key="1">
    <citation type="journal article" date="2013" name="Proc. Natl. Acad. Sci. U.S.A.">
        <title>The king cobra genome reveals dynamic gene evolution and adaptation in the snake venom system.</title>
        <authorList>
            <person name="Vonk F.J."/>
            <person name="Casewell N.R."/>
            <person name="Henkel C.V."/>
            <person name="Heimberg A.M."/>
            <person name="Jansen H.J."/>
            <person name="McCleary R.J."/>
            <person name="Kerkkamp H.M."/>
            <person name="Vos R.A."/>
            <person name="Guerreiro I."/>
            <person name="Calvete J.J."/>
            <person name="Wuster W."/>
            <person name="Woods A.E."/>
            <person name="Logan J.M."/>
            <person name="Harrison R.A."/>
            <person name="Castoe T.A."/>
            <person name="de Koning A.P."/>
            <person name="Pollock D.D."/>
            <person name="Yandell M."/>
            <person name="Calderon D."/>
            <person name="Renjifo C."/>
            <person name="Currier R.B."/>
            <person name="Salgado D."/>
            <person name="Pla D."/>
            <person name="Sanz L."/>
            <person name="Hyder A.S."/>
            <person name="Ribeiro J.M."/>
            <person name="Arntzen J.W."/>
            <person name="van den Thillart G.E."/>
            <person name="Boetzer M."/>
            <person name="Pirovano W."/>
            <person name="Dirks R.P."/>
            <person name="Spaink H.P."/>
            <person name="Duboule D."/>
            <person name="McGlinn E."/>
            <person name="Kini R.M."/>
            <person name="Richardson M.K."/>
        </authorList>
    </citation>
    <scope>NUCLEOTIDE SEQUENCE</scope>
    <source>
        <tissue evidence="14">Blood</tissue>
    </source>
</reference>
<evidence type="ECO:0000256" key="8">
    <source>
        <dbReference type="ARBA" id="ARBA00023136"/>
    </source>
</evidence>
<feature type="transmembrane region" description="Helical" evidence="12">
    <location>
        <begin position="197"/>
        <end position="215"/>
    </location>
</feature>
<feature type="transmembrane region" description="Helical" evidence="12">
    <location>
        <begin position="251"/>
        <end position="274"/>
    </location>
</feature>
<evidence type="ECO:0000256" key="6">
    <source>
        <dbReference type="ARBA" id="ARBA00022989"/>
    </source>
</evidence>
<evidence type="ECO:0000256" key="1">
    <source>
        <dbReference type="ARBA" id="ARBA00004651"/>
    </source>
</evidence>
<feature type="domain" description="G-protein coupled receptors family 1 profile" evidence="13">
    <location>
        <begin position="571"/>
        <end position="820"/>
    </location>
</feature>
<feature type="domain" description="G-protein coupled receptors family 1 profile" evidence="13">
    <location>
        <begin position="267"/>
        <end position="515"/>
    </location>
</feature>
<keyword evidence="3" id="KW-0716">Sensory transduction</keyword>
<feature type="transmembrane region" description="Helical" evidence="12">
    <location>
        <begin position="590"/>
        <end position="612"/>
    </location>
</feature>
<name>V8NE68_OPHHA</name>
<feature type="transmembrane region" description="Helical" evidence="12">
    <location>
        <begin position="121"/>
        <end position="145"/>
    </location>
</feature>
<evidence type="ECO:0000256" key="7">
    <source>
        <dbReference type="ARBA" id="ARBA00023040"/>
    </source>
</evidence>
<keyword evidence="15" id="KW-1185">Reference proteome</keyword>
<keyword evidence="10 11" id="KW-0807">Transducer</keyword>
<evidence type="ECO:0000313" key="15">
    <source>
        <dbReference type="Proteomes" id="UP000018936"/>
    </source>
</evidence>
<sequence>MCYITTTMPLMLTQLLAGDGAISFAFCMVQIYIAVTLGGVEILLLEVMAYEPLPGHLLSFNLPCSHGQVLPVAVQFNILDNRSSGLLVSQNCCGPNQINNFICEIPMVLKLACGDTRIAEAIIFGIGGFFIMVPLSIVLTSYGFILHSVLQMKSGGWRKAFSTCGSHLIVISMFYGPLLWVYLIPKTDSAADRDKHTAIFYVLITPLLNSVVYTLRNKDFHRAEAMTEAKNFTSVKEFILLGLTSHRKAQLLLFGIILIIYFLTVLGNILIIILVKVNSNLNTPMYYFLSHLAWVDMCYVTTTMPLMLTQLLTGDGAISFAFCMVQIYIAVTLGGVEILLLGVMAYDRYLAICCPLLYPVLMDKCCQLQCSSACWITPSLVCLIYIVCLLCQNYCGPNQINNFICEMPVVLKLACGDTRIAEAIIFGIGGFFLLVPLSIVLTSYGFILHSVLQMKSGGWRKAFSTCASHLIVISMFYGPLLWVYIIPKTDSAADRDKQIAIFYVLITPLLNSVVYTLRNKDFHRAVKEAMTEAENFTSVKEFILLGFTNDRKVQLLLFGVIFIFYLTTILGNLLIIILVESDVQLNTPMYYFLFHLAVIEICYVTSTMPIMLSHLMAGNGAISFPLCIAQIFVAGSMATTESLLLGVMAYDRYLAICSPLIYTVVMDQQCQLQFALACWIIAPLLCAICDAFLVSQTFCGPNHINHFMCEIPAVLKLSCGDTQLVENIVSSAGALLLLLPLCVILTSYVFILYSVSHMKSTAGQRKAFSTCGSHLLVVTLFYGPSFFIYVIPKSFSAPDRNKHSAIFYVLVTPLLNPIIYTLRNKDIHRSVRKILQRKDF</sequence>
<evidence type="ECO:0000256" key="9">
    <source>
        <dbReference type="ARBA" id="ARBA00023170"/>
    </source>
</evidence>
<dbReference type="AlphaFoldDB" id="V8NE68"/>
<protein>
    <submittedName>
        <fullName evidence="14">Olfactory receptor 2A12</fullName>
    </submittedName>
</protein>
<evidence type="ECO:0000256" key="4">
    <source>
        <dbReference type="ARBA" id="ARBA00022692"/>
    </source>
</evidence>
<keyword evidence="5" id="KW-0552">Olfaction</keyword>
<feature type="transmembrane region" description="Helical" evidence="12">
    <location>
        <begin position="286"/>
        <end position="308"/>
    </location>
</feature>
<dbReference type="Pfam" id="PF13853">
    <property type="entry name" value="7tm_4"/>
    <property type="match status" value="3"/>
</dbReference>
<feature type="transmembrane region" description="Helical" evidence="12">
    <location>
        <begin position="166"/>
        <end position="185"/>
    </location>
</feature>
<feature type="transmembrane region" description="Helical" evidence="12">
    <location>
        <begin position="767"/>
        <end position="791"/>
    </location>
</feature>
<evidence type="ECO:0000259" key="13">
    <source>
        <dbReference type="PROSITE" id="PS50262"/>
    </source>
</evidence>
<proteinExistence type="inferred from homology"/>
<gene>
    <name evidence="14" type="primary">OR2A12</name>
    <name evidence="14" type="ORF">L345_13875</name>
</gene>
<dbReference type="GO" id="GO:0005886">
    <property type="term" value="C:plasma membrane"/>
    <property type="evidence" value="ECO:0007669"/>
    <property type="project" value="UniProtKB-SubCell"/>
</dbReference>
<evidence type="ECO:0000313" key="14">
    <source>
        <dbReference type="EMBL" id="ETE60385.1"/>
    </source>
</evidence>
<comment type="subcellular location">
    <subcellularLocation>
        <location evidence="1">Cell membrane</location>
        <topology evidence="1">Multi-pass membrane protein</topology>
    </subcellularLocation>
</comment>
<evidence type="ECO:0000256" key="2">
    <source>
        <dbReference type="ARBA" id="ARBA00022475"/>
    </source>
</evidence>
<evidence type="ECO:0000256" key="10">
    <source>
        <dbReference type="ARBA" id="ARBA00023224"/>
    </source>
</evidence>
<dbReference type="PROSITE" id="PS00237">
    <property type="entry name" value="G_PROTEIN_RECEP_F1_1"/>
    <property type="match status" value="2"/>
</dbReference>
<dbReference type="InterPro" id="IPR017452">
    <property type="entry name" value="GPCR_Rhodpsn_7TM"/>
</dbReference>
<keyword evidence="2" id="KW-1003">Cell membrane</keyword>
<dbReference type="PRINTS" id="PR00245">
    <property type="entry name" value="OLFACTORYR"/>
</dbReference>
<feature type="transmembrane region" description="Helical" evidence="12">
    <location>
        <begin position="21"/>
        <end position="45"/>
    </location>
</feature>
<evidence type="ECO:0000256" key="12">
    <source>
        <dbReference type="SAM" id="Phobius"/>
    </source>
</evidence>
<dbReference type="OrthoDB" id="9025168at2759"/>
<feature type="transmembrane region" description="Helical" evidence="12">
    <location>
        <begin position="467"/>
        <end position="487"/>
    </location>
</feature>
<dbReference type="PROSITE" id="PS50262">
    <property type="entry name" value="G_PROTEIN_RECEP_F1_2"/>
    <property type="match status" value="3"/>
</dbReference>
<dbReference type="GO" id="GO:0004930">
    <property type="term" value="F:G protein-coupled receptor activity"/>
    <property type="evidence" value="ECO:0007669"/>
    <property type="project" value="UniProtKB-KW"/>
</dbReference>
<feature type="domain" description="G-protein coupled receptors family 1 profile" evidence="13">
    <location>
        <begin position="1"/>
        <end position="213"/>
    </location>
</feature>
<feature type="transmembrane region" description="Helical" evidence="12">
    <location>
        <begin position="320"/>
        <end position="346"/>
    </location>
</feature>
<feature type="non-terminal residue" evidence="14">
    <location>
        <position position="1"/>
    </location>
</feature>
<dbReference type="PANTHER" id="PTHR26453">
    <property type="entry name" value="OLFACTORY RECEPTOR"/>
    <property type="match status" value="1"/>
</dbReference>
<feature type="transmembrane region" description="Helical" evidence="12">
    <location>
        <begin position="555"/>
        <end position="578"/>
    </location>
</feature>
<dbReference type="InterPro" id="IPR000725">
    <property type="entry name" value="Olfact_rcpt"/>
</dbReference>
<evidence type="ECO:0000256" key="5">
    <source>
        <dbReference type="ARBA" id="ARBA00022725"/>
    </source>
</evidence>
<keyword evidence="6 12" id="KW-1133">Transmembrane helix</keyword>
<dbReference type="SUPFAM" id="SSF81321">
    <property type="entry name" value="Family A G protein-coupled receptor-like"/>
    <property type="match status" value="3"/>
</dbReference>
<keyword evidence="9 11" id="KW-0675">Receptor</keyword>
<dbReference type="Gene3D" id="1.20.1070.10">
    <property type="entry name" value="Rhodopsin 7-helix transmembrane proteins"/>
    <property type="match status" value="3"/>
</dbReference>
<dbReference type="EMBL" id="AZIM01004711">
    <property type="protein sequence ID" value="ETE60385.1"/>
    <property type="molecule type" value="Genomic_DNA"/>
</dbReference>
<feature type="transmembrane region" description="Helical" evidence="12">
    <location>
        <begin position="423"/>
        <end position="447"/>
    </location>
</feature>